<feature type="chain" id="PRO_5044856246" description="EF-hand domain-containing protein" evidence="1">
    <location>
        <begin position="32"/>
        <end position="173"/>
    </location>
</feature>
<dbReference type="AlphaFoldDB" id="A0ABD3WBP8"/>
<keyword evidence="1" id="KW-0732">Signal</keyword>
<evidence type="ECO:0000259" key="2">
    <source>
        <dbReference type="PROSITE" id="PS50222"/>
    </source>
</evidence>
<dbReference type="InterPro" id="IPR011992">
    <property type="entry name" value="EF-hand-dom_pair"/>
</dbReference>
<sequence>AFRIRDCSSNQRMFPMLLALFSLCLMRLGRTQIYTTVSTESTTTGLNFEQNAQTVFYSMDRLILQDNKITYPEFEQALLQYDSNKDGLLSVQETSNLMEKLLHLGPSSLSRTIFLVIDVRPTDSHLNRDEYQYMFTLLDTNSDGNIVLDEFMGRINYLHSLFPSTLINSTKLP</sequence>
<keyword evidence="4" id="KW-1185">Reference proteome</keyword>
<evidence type="ECO:0000256" key="1">
    <source>
        <dbReference type="SAM" id="SignalP"/>
    </source>
</evidence>
<dbReference type="InterPro" id="IPR002048">
    <property type="entry name" value="EF_hand_dom"/>
</dbReference>
<evidence type="ECO:0000313" key="4">
    <source>
        <dbReference type="Proteomes" id="UP001634394"/>
    </source>
</evidence>
<feature type="non-terminal residue" evidence="3">
    <location>
        <position position="1"/>
    </location>
</feature>
<dbReference type="Gene3D" id="1.10.238.10">
    <property type="entry name" value="EF-hand"/>
    <property type="match status" value="1"/>
</dbReference>
<dbReference type="EMBL" id="JBJQND010000007">
    <property type="protein sequence ID" value="KAL3871339.1"/>
    <property type="molecule type" value="Genomic_DNA"/>
</dbReference>
<dbReference type="SUPFAM" id="SSF47473">
    <property type="entry name" value="EF-hand"/>
    <property type="match status" value="1"/>
</dbReference>
<dbReference type="PROSITE" id="PS50222">
    <property type="entry name" value="EF_HAND_2"/>
    <property type="match status" value="2"/>
</dbReference>
<gene>
    <name evidence="3" type="ORF">ACJMK2_039346</name>
</gene>
<protein>
    <recommendedName>
        <fullName evidence="2">EF-hand domain-containing protein</fullName>
    </recommendedName>
</protein>
<name>A0ABD3WBP8_SINWO</name>
<comment type="caution">
    <text evidence="3">The sequence shown here is derived from an EMBL/GenBank/DDBJ whole genome shotgun (WGS) entry which is preliminary data.</text>
</comment>
<dbReference type="Pfam" id="PF13499">
    <property type="entry name" value="EF-hand_7"/>
    <property type="match status" value="1"/>
</dbReference>
<feature type="domain" description="EF-hand" evidence="2">
    <location>
        <begin position="126"/>
        <end position="161"/>
    </location>
</feature>
<evidence type="ECO:0000313" key="3">
    <source>
        <dbReference type="EMBL" id="KAL3871339.1"/>
    </source>
</evidence>
<feature type="signal peptide" evidence="1">
    <location>
        <begin position="1"/>
        <end position="31"/>
    </location>
</feature>
<dbReference type="Proteomes" id="UP001634394">
    <property type="component" value="Unassembled WGS sequence"/>
</dbReference>
<accession>A0ABD3WBP8</accession>
<reference evidence="3 4" key="1">
    <citation type="submission" date="2024-11" db="EMBL/GenBank/DDBJ databases">
        <title>Chromosome-level genome assembly of the freshwater bivalve Anodonta woodiana.</title>
        <authorList>
            <person name="Chen X."/>
        </authorList>
    </citation>
    <scope>NUCLEOTIDE SEQUENCE [LARGE SCALE GENOMIC DNA]</scope>
    <source>
        <strain evidence="3">MN2024</strain>
        <tissue evidence="3">Gills</tissue>
    </source>
</reference>
<proteinExistence type="predicted"/>
<organism evidence="3 4">
    <name type="scientific">Sinanodonta woodiana</name>
    <name type="common">Chinese pond mussel</name>
    <name type="synonym">Anodonta woodiana</name>
    <dbReference type="NCBI Taxonomy" id="1069815"/>
    <lineage>
        <taxon>Eukaryota</taxon>
        <taxon>Metazoa</taxon>
        <taxon>Spiralia</taxon>
        <taxon>Lophotrochozoa</taxon>
        <taxon>Mollusca</taxon>
        <taxon>Bivalvia</taxon>
        <taxon>Autobranchia</taxon>
        <taxon>Heteroconchia</taxon>
        <taxon>Palaeoheterodonta</taxon>
        <taxon>Unionida</taxon>
        <taxon>Unionoidea</taxon>
        <taxon>Unionidae</taxon>
        <taxon>Unioninae</taxon>
        <taxon>Sinanodonta</taxon>
    </lineage>
</organism>
<feature type="domain" description="EF-hand" evidence="2">
    <location>
        <begin position="69"/>
        <end position="104"/>
    </location>
</feature>